<protein>
    <recommendedName>
        <fullName evidence="9">Glycosyltransferase 2-like domain-containing protein</fullName>
    </recommendedName>
</protein>
<evidence type="ECO:0000256" key="7">
    <source>
        <dbReference type="SAM" id="MobiDB-lite"/>
    </source>
</evidence>
<dbReference type="SUPFAM" id="SSF53448">
    <property type="entry name" value="Nucleotide-diphospho-sugar transferases"/>
    <property type="match status" value="1"/>
</dbReference>
<dbReference type="InterPro" id="IPR029044">
    <property type="entry name" value="Nucleotide-diphossugar_trans"/>
</dbReference>
<evidence type="ECO:0000256" key="5">
    <source>
        <dbReference type="ARBA" id="ARBA00022989"/>
    </source>
</evidence>
<dbReference type="GO" id="GO:0005886">
    <property type="term" value="C:plasma membrane"/>
    <property type="evidence" value="ECO:0007669"/>
    <property type="project" value="TreeGrafter"/>
</dbReference>
<dbReference type="GO" id="GO:0016757">
    <property type="term" value="F:glycosyltransferase activity"/>
    <property type="evidence" value="ECO:0007669"/>
    <property type="project" value="UniProtKB-KW"/>
</dbReference>
<proteinExistence type="predicted"/>
<organism evidence="10">
    <name type="scientific">Clostridium symbiosum</name>
    <name type="common">Bacteroides symbiosus</name>
    <dbReference type="NCBI Taxonomy" id="1512"/>
    <lineage>
        <taxon>Bacteria</taxon>
        <taxon>Bacillati</taxon>
        <taxon>Bacillota</taxon>
        <taxon>Clostridia</taxon>
        <taxon>Lachnospirales</taxon>
        <taxon>Lachnospiraceae</taxon>
        <taxon>Otoolea</taxon>
    </lineage>
</organism>
<keyword evidence="4 8" id="KW-0812">Transmembrane</keyword>
<feature type="compositionally biased region" description="Basic and acidic residues" evidence="7">
    <location>
        <begin position="350"/>
        <end position="363"/>
    </location>
</feature>
<comment type="subcellular location">
    <subcellularLocation>
        <location evidence="1">Membrane</location>
        <topology evidence="1">Multi-pass membrane protein</topology>
    </subcellularLocation>
</comment>
<keyword evidence="6 8" id="KW-0472">Membrane</keyword>
<dbReference type="EMBL" id="CACRUA010000031">
    <property type="protein sequence ID" value="VYU60597.1"/>
    <property type="molecule type" value="Genomic_DNA"/>
</dbReference>
<evidence type="ECO:0000259" key="9">
    <source>
        <dbReference type="Pfam" id="PF00535"/>
    </source>
</evidence>
<feature type="transmembrane region" description="Helical" evidence="8">
    <location>
        <begin position="264"/>
        <end position="290"/>
    </location>
</feature>
<dbReference type="PANTHER" id="PTHR48090">
    <property type="entry name" value="UNDECAPRENYL-PHOSPHATE 4-DEOXY-4-FORMAMIDO-L-ARABINOSE TRANSFERASE-RELATED"/>
    <property type="match status" value="1"/>
</dbReference>
<accession>A0A6N3G773</accession>
<evidence type="ECO:0000256" key="3">
    <source>
        <dbReference type="ARBA" id="ARBA00022679"/>
    </source>
</evidence>
<keyword evidence="2" id="KW-0328">Glycosyltransferase</keyword>
<dbReference type="CDD" id="cd04187">
    <property type="entry name" value="DPM1_like_bac"/>
    <property type="match status" value="1"/>
</dbReference>
<evidence type="ECO:0000313" key="10">
    <source>
        <dbReference type="EMBL" id="VYU60597.1"/>
    </source>
</evidence>
<keyword evidence="3" id="KW-0808">Transferase</keyword>
<dbReference type="PANTHER" id="PTHR48090:SF1">
    <property type="entry name" value="PROPHAGE BACTOPRENOL GLUCOSYL TRANSFERASE HOMOLOG"/>
    <property type="match status" value="1"/>
</dbReference>
<keyword evidence="5 8" id="KW-1133">Transmembrane helix</keyword>
<dbReference type="AlphaFoldDB" id="A0A6N3G773"/>
<dbReference type="InterPro" id="IPR001173">
    <property type="entry name" value="Glyco_trans_2-like"/>
</dbReference>
<feature type="region of interest" description="Disordered" evidence="7">
    <location>
        <begin position="350"/>
        <end position="380"/>
    </location>
</feature>
<gene>
    <name evidence="10" type="ORF">CSLFYP84_02916</name>
</gene>
<feature type="domain" description="Glycosyltransferase 2-like" evidence="9">
    <location>
        <begin position="43"/>
        <end position="183"/>
    </location>
</feature>
<evidence type="ECO:0000256" key="1">
    <source>
        <dbReference type="ARBA" id="ARBA00004141"/>
    </source>
</evidence>
<evidence type="ECO:0000256" key="2">
    <source>
        <dbReference type="ARBA" id="ARBA00022676"/>
    </source>
</evidence>
<dbReference type="Gene3D" id="3.90.550.10">
    <property type="entry name" value="Spore Coat Polysaccharide Biosynthesis Protein SpsA, Chain A"/>
    <property type="match status" value="1"/>
</dbReference>
<evidence type="ECO:0000256" key="4">
    <source>
        <dbReference type="ARBA" id="ARBA00022692"/>
    </source>
</evidence>
<dbReference type="InterPro" id="IPR050256">
    <property type="entry name" value="Glycosyltransferase_2"/>
</dbReference>
<feature type="transmembrane region" description="Helical" evidence="8">
    <location>
        <begin position="302"/>
        <end position="328"/>
    </location>
</feature>
<dbReference type="Pfam" id="PF00535">
    <property type="entry name" value="Glycos_transf_2"/>
    <property type="match status" value="1"/>
</dbReference>
<sequence>MQGSFCVYAEKIGTGYAIRKRCMTFPIKQENRKERYFQMKKISILIPCYNEEENVGPISEEIVKTMQRDLPGYDYELVFIDNDSSDNTRPILRRLCSENRRIKAIFNAKNFGQFNSPYYGMLQVTGDCVISMVADFQDPVELIPQYVREWENGYKIVIGIKKGSKENPVMYWLRSCYYKMIKRLSDVEQIEHFTGSGLYDRDFIEILRGLDDPTPFLRGIVAELGYKRKEIPYIQPERRAGKTHNNFYKLYDAAMLSITSYTKVGLRLATIFGSICAAVSMVVAFVYLIMKLLYWYDFPAGMAPVLIGMCFLGSVQIFFIGLVGEYILSINSRVMKRPLVIEEERLNFEENHHPESNPQDRGKTPCNADVEAGREQQVQG</sequence>
<evidence type="ECO:0000256" key="8">
    <source>
        <dbReference type="SAM" id="Phobius"/>
    </source>
</evidence>
<name>A0A6N3G773_CLOSY</name>
<evidence type="ECO:0000256" key="6">
    <source>
        <dbReference type="ARBA" id="ARBA00023136"/>
    </source>
</evidence>
<reference evidence="10" key="1">
    <citation type="submission" date="2019-11" db="EMBL/GenBank/DDBJ databases">
        <authorList>
            <person name="Feng L."/>
        </authorList>
    </citation>
    <scope>NUCLEOTIDE SEQUENCE</scope>
    <source>
        <strain evidence="10">CsymbiosumLFYP84</strain>
    </source>
</reference>